<dbReference type="InterPro" id="IPR003385">
    <property type="entry name" value="Glyco_hydro_77"/>
</dbReference>
<dbReference type="Gene3D" id="3.20.20.80">
    <property type="entry name" value="Glycosidases"/>
    <property type="match status" value="1"/>
</dbReference>
<proteinExistence type="inferred from homology"/>
<dbReference type="AlphaFoldDB" id="A0A645I471"/>
<dbReference type="SUPFAM" id="SSF51445">
    <property type="entry name" value="(Trans)glycosidases"/>
    <property type="match status" value="1"/>
</dbReference>
<evidence type="ECO:0000256" key="7">
    <source>
        <dbReference type="ARBA" id="ARBA00031423"/>
    </source>
</evidence>
<dbReference type="EC" id="2.4.1.25" evidence="3"/>
<dbReference type="GO" id="GO:0005975">
    <property type="term" value="P:carbohydrate metabolic process"/>
    <property type="evidence" value="ECO:0007669"/>
    <property type="project" value="InterPro"/>
</dbReference>
<name>A0A645I471_9ZZZZ</name>
<dbReference type="GO" id="GO:0004134">
    <property type="term" value="F:4-alpha-glucanotransferase activity"/>
    <property type="evidence" value="ECO:0007669"/>
    <property type="project" value="UniProtKB-EC"/>
</dbReference>
<keyword evidence="6" id="KW-0119">Carbohydrate metabolism</keyword>
<evidence type="ECO:0000256" key="1">
    <source>
        <dbReference type="ARBA" id="ARBA00000439"/>
    </source>
</evidence>
<keyword evidence="4 9" id="KW-0328">Glycosyltransferase</keyword>
<evidence type="ECO:0000313" key="9">
    <source>
        <dbReference type="EMBL" id="MPN45666.1"/>
    </source>
</evidence>
<dbReference type="PANTHER" id="PTHR32438:SF5">
    <property type="entry name" value="4-ALPHA-GLUCANOTRANSFERASE DPE1, CHLOROPLASTIC_AMYLOPLASTIC"/>
    <property type="match status" value="1"/>
</dbReference>
<evidence type="ECO:0000256" key="8">
    <source>
        <dbReference type="ARBA" id="ARBA00031501"/>
    </source>
</evidence>
<dbReference type="PANTHER" id="PTHR32438">
    <property type="entry name" value="4-ALPHA-GLUCANOTRANSFERASE DPE1, CHLOROPLASTIC/AMYLOPLASTIC"/>
    <property type="match status" value="1"/>
</dbReference>
<sequence length="132" mass="14836">MKVLLFAADGAEDNPHIPYKFTNNTTVYVGTHDNDTAVGFCARHRKEELKYLLEYFGVKNKRSLPSALIRAALASVADTAIIQMQDWLEIGNTARTNTPSTVGENWKWRLAPTTLTEELADKVAHLTRLYGR</sequence>
<evidence type="ECO:0000256" key="3">
    <source>
        <dbReference type="ARBA" id="ARBA00012560"/>
    </source>
</evidence>
<protein>
    <recommendedName>
        <fullName evidence="3">4-alpha-glucanotransferase</fullName>
        <ecNumber evidence="3">2.4.1.25</ecNumber>
    </recommendedName>
    <alternativeName>
        <fullName evidence="7">Amylomaltase</fullName>
    </alternativeName>
    <alternativeName>
        <fullName evidence="8">Disproportionating enzyme</fullName>
    </alternativeName>
</protein>
<evidence type="ECO:0000256" key="2">
    <source>
        <dbReference type="ARBA" id="ARBA00005684"/>
    </source>
</evidence>
<accession>A0A645I471</accession>
<comment type="similarity">
    <text evidence="2">Belongs to the disproportionating enzyme family.</text>
</comment>
<dbReference type="InterPro" id="IPR017853">
    <property type="entry name" value="GH"/>
</dbReference>
<dbReference type="Pfam" id="PF02446">
    <property type="entry name" value="Glyco_hydro_77"/>
    <property type="match status" value="1"/>
</dbReference>
<reference evidence="9" key="1">
    <citation type="submission" date="2019-08" db="EMBL/GenBank/DDBJ databases">
        <authorList>
            <person name="Kucharzyk K."/>
            <person name="Murdoch R.W."/>
            <person name="Higgins S."/>
            <person name="Loffler F."/>
        </authorList>
    </citation>
    <scope>NUCLEOTIDE SEQUENCE</scope>
</reference>
<organism evidence="9">
    <name type="scientific">bioreactor metagenome</name>
    <dbReference type="NCBI Taxonomy" id="1076179"/>
    <lineage>
        <taxon>unclassified sequences</taxon>
        <taxon>metagenomes</taxon>
        <taxon>ecological metagenomes</taxon>
    </lineage>
</organism>
<evidence type="ECO:0000256" key="6">
    <source>
        <dbReference type="ARBA" id="ARBA00023277"/>
    </source>
</evidence>
<keyword evidence="5 9" id="KW-0808">Transferase</keyword>
<dbReference type="EMBL" id="VSSQ01105723">
    <property type="protein sequence ID" value="MPN45666.1"/>
    <property type="molecule type" value="Genomic_DNA"/>
</dbReference>
<comment type="catalytic activity">
    <reaction evidence="1">
        <text>Transfers a segment of a (1-&gt;4)-alpha-D-glucan to a new position in an acceptor, which may be glucose or a (1-&gt;4)-alpha-D-glucan.</text>
        <dbReference type="EC" id="2.4.1.25"/>
    </reaction>
</comment>
<gene>
    <name evidence="9" type="primary">malQ_21</name>
    <name evidence="9" type="ORF">SDC9_193235</name>
</gene>
<comment type="caution">
    <text evidence="9">The sequence shown here is derived from an EMBL/GenBank/DDBJ whole genome shotgun (WGS) entry which is preliminary data.</text>
</comment>
<evidence type="ECO:0000256" key="4">
    <source>
        <dbReference type="ARBA" id="ARBA00022676"/>
    </source>
</evidence>
<evidence type="ECO:0000256" key="5">
    <source>
        <dbReference type="ARBA" id="ARBA00022679"/>
    </source>
</evidence>